<dbReference type="PANTHER" id="PTHR43130:SF2">
    <property type="entry name" value="DJ-1_PFPI DOMAIN-CONTAINING PROTEIN"/>
    <property type="match status" value="1"/>
</dbReference>
<feature type="domain" description="DJ-1/PfpI" evidence="1">
    <location>
        <begin position="21"/>
        <end position="170"/>
    </location>
</feature>
<protein>
    <submittedName>
        <fullName evidence="2">ThiJ/PfpI domain protein</fullName>
    </submittedName>
</protein>
<proteinExistence type="predicted"/>
<accession>C6HU78</accession>
<dbReference type="CDD" id="cd03139">
    <property type="entry name" value="GATase1_PfpI_2"/>
    <property type="match status" value="1"/>
</dbReference>
<organism evidence="2 3">
    <name type="scientific">Leptospirillum ferrodiazotrophum</name>
    <dbReference type="NCBI Taxonomy" id="412449"/>
    <lineage>
        <taxon>Bacteria</taxon>
        <taxon>Pseudomonadati</taxon>
        <taxon>Nitrospirota</taxon>
        <taxon>Nitrospiria</taxon>
        <taxon>Nitrospirales</taxon>
        <taxon>Nitrospiraceae</taxon>
        <taxon>Leptospirillum</taxon>
    </lineage>
</organism>
<dbReference type="InterPro" id="IPR029062">
    <property type="entry name" value="Class_I_gatase-like"/>
</dbReference>
<dbReference type="Pfam" id="PF01965">
    <property type="entry name" value="DJ-1_PfpI"/>
    <property type="match status" value="1"/>
</dbReference>
<name>C6HU78_9BACT</name>
<evidence type="ECO:0000313" key="3">
    <source>
        <dbReference type="Proteomes" id="UP000009374"/>
    </source>
</evidence>
<dbReference type="AlphaFoldDB" id="C6HU78"/>
<dbReference type="Gene3D" id="3.40.50.880">
    <property type="match status" value="1"/>
</dbReference>
<reference evidence="2 3" key="1">
    <citation type="journal article" date="2009" name="Appl. Environ. Microbiol.">
        <title>Community genomic and proteomic analyses of chemoautotrophic iron-oxidizing "Leptospirillum rubarum" (Group II) and "Leptospirillum ferrodiazotrophum" (Group III) bacteria in acid mine drainage biofilms.</title>
        <authorList>
            <person name="Goltsman D.S."/>
            <person name="Denef V.J."/>
            <person name="Singer S.W."/>
            <person name="VerBerkmoes N.C."/>
            <person name="Lefsrud M."/>
            <person name="Mueller R.S."/>
            <person name="Dick G.J."/>
            <person name="Sun C.L."/>
            <person name="Wheeler K.E."/>
            <person name="Zemla A."/>
            <person name="Baker B.J."/>
            <person name="Hauser L."/>
            <person name="Land M."/>
            <person name="Shah M.B."/>
            <person name="Thelen M.P."/>
            <person name="Hettich R.L."/>
            <person name="Banfield J.F."/>
        </authorList>
    </citation>
    <scope>NUCLEOTIDE SEQUENCE [LARGE SCALE GENOMIC DNA]</scope>
</reference>
<dbReference type="InterPro" id="IPR052158">
    <property type="entry name" value="INH-QAR"/>
</dbReference>
<keyword evidence="3" id="KW-1185">Reference proteome</keyword>
<gene>
    <name evidence="2" type="ORF">UBAL3_48660024</name>
</gene>
<dbReference type="InterPro" id="IPR002818">
    <property type="entry name" value="DJ-1/PfpI"/>
</dbReference>
<sequence length="195" mass="20820">MSGGHRGKTWKNGYWIRDIPGFNALNLVGPHEVLSRLDARCYLVSEKAGKVLSEKGIAVEADVGFLDCPSIDTFVVTGGLGQMDMMSHPGLMTFLRNQGSHSRFVAAVCTGALLLAAAGLLQGRYATTHWLAREELVKYGAIPNPERVVWDGKFVTGAGVSPGIDLALDLAGKIAGPEAAQLIQLAIEYDPAPPY</sequence>
<dbReference type="GO" id="GO:0006355">
    <property type="term" value="P:regulation of DNA-templated transcription"/>
    <property type="evidence" value="ECO:0007669"/>
    <property type="project" value="TreeGrafter"/>
</dbReference>
<evidence type="ECO:0000259" key="1">
    <source>
        <dbReference type="Pfam" id="PF01965"/>
    </source>
</evidence>
<dbReference type="Proteomes" id="UP000009374">
    <property type="component" value="Unassembled WGS sequence"/>
</dbReference>
<dbReference type="PANTHER" id="PTHR43130">
    <property type="entry name" value="ARAC-FAMILY TRANSCRIPTIONAL REGULATOR"/>
    <property type="match status" value="1"/>
</dbReference>
<evidence type="ECO:0000313" key="2">
    <source>
        <dbReference type="EMBL" id="EES53811.1"/>
    </source>
</evidence>
<dbReference type="EMBL" id="GG693853">
    <property type="protein sequence ID" value="EES53811.1"/>
    <property type="molecule type" value="Genomic_DNA"/>
</dbReference>
<dbReference type="SUPFAM" id="SSF52317">
    <property type="entry name" value="Class I glutamine amidotransferase-like"/>
    <property type="match status" value="1"/>
</dbReference>